<dbReference type="EMBL" id="GGEC01071316">
    <property type="protein sequence ID" value="MBX51800.1"/>
    <property type="molecule type" value="Transcribed_RNA"/>
</dbReference>
<evidence type="ECO:0000313" key="2">
    <source>
        <dbReference type="EMBL" id="MBX51800.1"/>
    </source>
</evidence>
<evidence type="ECO:0000256" key="1">
    <source>
        <dbReference type="SAM" id="MobiDB-lite"/>
    </source>
</evidence>
<feature type="compositionally biased region" description="Basic residues" evidence="1">
    <location>
        <begin position="15"/>
        <end position="24"/>
    </location>
</feature>
<reference evidence="2" key="1">
    <citation type="submission" date="2018-02" db="EMBL/GenBank/DDBJ databases">
        <title>Rhizophora mucronata_Transcriptome.</title>
        <authorList>
            <person name="Meera S.P."/>
            <person name="Sreeshan A."/>
            <person name="Augustine A."/>
        </authorList>
    </citation>
    <scope>NUCLEOTIDE SEQUENCE</scope>
    <source>
        <tissue evidence="2">Leaf</tissue>
    </source>
</reference>
<dbReference type="AlphaFoldDB" id="A0A2P2PAM4"/>
<protein>
    <submittedName>
        <fullName evidence="2">Uncharacterized protein</fullName>
    </submittedName>
</protein>
<sequence length="31" mass="3593">MFLKGCDSKKFLPPKNKKTKKKISIKLSQPM</sequence>
<name>A0A2P2PAM4_RHIMU</name>
<accession>A0A2P2PAM4</accession>
<feature type="region of interest" description="Disordered" evidence="1">
    <location>
        <begin position="1"/>
        <end position="31"/>
    </location>
</feature>
<proteinExistence type="predicted"/>
<feature type="compositionally biased region" description="Basic and acidic residues" evidence="1">
    <location>
        <begin position="1"/>
        <end position="10"/>
    </location>
</feature>
<organism evidence="2">
    <name type="scientific">Rhizophora mucronata</name>
    <name type="common">Asiatic mangrove</name>
    <dbReference type="NCBI Taxonomy" id="61149"/>
    <lineage>
        <taxon>Eukaryota</taxon>
        <taxon>Viridiplantae</taxon>
        <taxon>Streptophyta</taxon>
        <taxon>Embryophyta</taxon>
        <taxon>Tracheophyta</taxon>
        <taxon>Spermatophyta</taxon>
        <taxon>Magnoliopsida</taxon>
        <taxon>eudicotyledons</taxon>
        <taxon>Gunneridae</taxon>
        <taxon>Pentapetalae</taxon>
        <taxon>rosids</taxon>
        <taxon>fabids</taxon>
        <taxon>Malpighiales</taxon>
        <taxon>Rhizophoraceae</taxon>
        <taxon>Rhizophora</taxon>
    </lineage>
</organism>